<dbReference type="AlphaFoldDB" id="W2PJT9"/>
<dbReference type="OrthoDB" id="110891at2759"/>
<dbReference type="GeneID" id="20186724"/>
<organism evidence="2 3">
    <name type="scientific">Phytophthora nicotianae (strain INRA-310)</name>
    <name type="common">Phytophthora parasitica</name>
    <dbReference type="NCBI Taxonomy" id="761204"/>
    <lineage>
        <taxon>Eukaryota</taxon>
        <taxon>Sar</taxon>
        <taxon>Stramenopiles</taxon>
        <taxon>Oomycota</taxon>
        <taxon>Peronosporomycetes</taxon>
        <taxon>Peronosporales</taxon>
        <taxon>Peronosporaceae</taxon>
        <taxon>Phytophthora</taxon>
    </lineage>
</organism>
<feature type="chain" id="PRO_5004822127" description="RxLR effector protein" evidence="1">
    <location>
        <begin position="29"/>
        <end position="892"/>
    </location>
</feature>
<sequence>MTAKSCRFVISTCIVLLLGLSLMWCINGGEVVSSANNIDNDDSTHGVDIQTHRWLRMQAVQAVDGEGDPAEEKAFEFLGVAALKNVANSQTWKNIGTSVKRSFTSDKQKQTNNLFDDFKLGELNPKYFESAAYQQWDKSVAKRFKETETRLEAMFNTMRSSYGDGRLAKFLAEEQSVSNIAKQFGVIQSKTWLKEQKTTGEIYDLLNLNADESLLKNPLLHTFLDYAKLRKEDPYSLLATQFTKQNGEDGFIKIFVGAKADDSTQAIASKLEKVQLWKWAKSGAKDDGVFKLLGLQTVKRDELLRNPAMKTWVSFADMFGRHESLLFKLSKHYNEDELASIIFAAKVDPLSKDLATRLQLEQLKKWLSNRKPVDVVFKLLRLDVGKSNKILKNPTLGLWIDYATSFGKDPYDLLVPKLKNNLGEGGLAKMLLAGKADESTKRVAVKLEQVQLANWLSEGKTADDAFKLVRLNEVDLDGIAYSPALNTWISYVNMLDNQHPDSTMLHRRIVNLLNVEPQLSIHGITEKALLQTWKAREKTPDEAAKILGLKIANADEIMKNPAGLGTWISYVSMLKRNPYELLVKKYARSYGEGGLTAMLSAAKTDPNKQDIAIRLERTQLENWKTDGKTANEVFQLLQLDDKSNDILKNPVLTTWVSYAQLNKGDPYGWLAPKLMNSHDEANLAKMIVSALAQNRHNDAANSLRILQLSNWRTNGKTAEDAFKLLGLNKAKGYNLLKDPALATWVLYVEKVRGEDPYQLLFLKLKTFFSEEELLKMIMPAKRSYSGRYSEQLLNAQYKYWLEEGKSADDIFDLLKLNKDGDNFFDNPMLHYWGSFVRKMDREKANMSMLAVMKKHYDDETLQKMLTRALESSTVMRPAKSMALRLKKEMDLR</sequence>
<evidence type="ECO:0000313" key="3">
    <source>
        <dbReference type="Proteomes" id="UP000018817"/>
    </source>
</evidence>
<dbReference type="RefSeq" id="XP_008913800.1">
    <property type="nucleotide sequence ID" value="XM_008915552.1"/>
</dbReference>
<protein>
    <recommendedName>
        <fullName evidence="4">RxLR effector protein</fullName>
    </recommendedName>
</protein>
<evidence type="ECO:0008006" key="4">
    <source>
        <dbReference type="Google" id="ProtNLM"/>
    </source>
</evidence>
<proteinExistence type="predicted"/>
<dbReference type="Proteomes" id="UP000018817">
    <property type="component" value="Unassembled WGS sequence"/>
</dbReference>
<dbReference type="VEuPathDB" id="FungiDB:PPTG_17770"/>
<accession>W2PJT9</accession>
<gene>
    <name evidence="2" type="ORF">PPTG_17770</name>
</gene>
<dbReference type="EMBL" id="KI669632">
    <property type="protein sequence ID" value="ETN00886.1"/>
    <property type="molecule type" value="Genomic_DNA"/>
</dbReference>
<reference evidence="3" key="1">
    <citation type="submission" date="2011-12" db="EMBL/GenBank/DDBJ databases">
        <authorList>
            <consortium name="The Broad Institute Genome Sequencing Platform"/>
            <person name="Russ C."/>
            <person name="Tyler B."/>
            <person name="Panabieres F."/>
            <person name="Shan W."/>
            <person name="Tripathy S."/>
            <person name="Grunwald N."/>
            <person name="Machado M."/>
            <person name="Young S.K."/>
            <person name="Zeng Q."/>
            <person name="Gargeya S."/>
            <person name="Fitzgerald M."/>
            <person name="Haas B."/>
            <person name="Abouelleil A."/>
            <person name="Alvarado L."/>
            <person name="Arachchi H.M."/>
            <person name="Berlin A."/>
            <person name="Chapman S.B."/>
            <person name="Gearin G."/>
            <person name="Goldberg J."/>
            <person name="Griggs A."/>
            <person name="Gujja S."/>
            <person name="Hansen M."/>
            <person name="Heiman D."/>
            <person name="Howarth C."/>
            <person name="Larimer J."/>
            <person name="Lui A."/>
            <person name="MacDonald P.J.P."/>
            <person name="McCowen C."/>
            <person name="Montmayeur A."/>
            <person name="Murphy C."/>
            <person name="Neiman D."/>
            <person name="Pearson M."/>
            <person name="Priest M."/>
            <person name="Roberts A."/>
            <person name="Saif S."/>
            <person name="Shea T."/>
            <person name="Sisk P."/>
            <person name="Stolte C."/>
            <person name="Sykes S."/>
            <person name="Wortman J."/>
            <person name="Nusbaum C."/>
            <person name="Birren B."/>
        </authorList>
    </citation>
    <scope>NUCLEOTIDE SEQUENCE [LARGE SCALE GENOMIC DNA]</scope>
    <source>
        <strain evidence="3">INRA-310</strain>
    </source>
</reference>
<evidence type="ECO:0000313" key="2">
    <source>
        <dbReference type="EMBL" id="ETN00886.1"/>
    </source>
</evidence>
<feature type="signal peptide" evidence="1">
    <location>
        <begin position="1"/>
        <end position="28"/>
    </location>
</feature>
<evidence type="ECO:0000256" key="1">
    <source>
        <dbReference type="SAM" id="SignalP"/>
    </source>
</evidence>
<reference evidence="2 3" key="2">
    <citation type="submission" date="2013-11" db="EMBL/GenBank/DDBJ databases">
        <title>The Genome Sequence of Phytophthora parasitica INRA-310.</title>
        <authorList>
            <consortium name="The Broad Institute Genomics Platform"/>
            <person name="Russ C."/>
            <person name="Tyler B."/>
            <person name="Panabieres F."/>
            <person name="Shan W."/>
            <person name="Tripathy S."/>
            <person name="Grunwald N."/>
            <person name="Machado M."/>
            <person name="Johnson C.S."/>
            <person name="Arredondo F."/>
            <person name="Hong C."/>
            <person name="Coffey M."/>
            <person name="Young S.K."/>
            <person name="Zeng Q."/>
            <person name="Gargeya S."/>
            <person name="Fitzgerald M."/>
            <person name="Abouelleil A."/>
            <person name="Alvarado L."/>
            <person name="Chapman S.B."/>
            <person name="Gainer-Dewar J."/>
            <person name="Goldberg J."/>
            <person name="Griggs A."/>
            <person name="Gujja S."/>
            <person name="Hansen M."/>
            <person name="Howarth C."/>
            <person name="Imamovic A."/>
            <person name="Ireland A."/>
            <person name="Larimer J."/>
            <person name="McCowan C."/>
            <person name="Murphy C."/>
            <person name="Pearson M."/>
            <person name="Poon T.W."/>
            <person name="Priest M."/>
            <person name="Roberts A."/>
            <person name="Saif S."/>
            <person name="Shea T."/>
            <person name="Sykes S."/>
            <person name="Wortman J."/>
            <person name="Nusbaum C."/>
            <person name="Birren B."/>
        </authorList>
    </citation>
    <scope>NUCLEOTIDE SEQUENCE [LARGE SCALE GENOMIC DNA]</scope>
    <source>
        <strain evidence="2 3">INRA-310</strain>
    </source>
</reference>
<name>W2PJT9_PHYN3</name>
<keyword evidence="1" id="KW-0732">Signal</keyword>